<evidence type="ECO:0000256" key="2">
    <source>
        <dbReference type="SAM" id="Phobius"/>
    </source>
</evidence>
<dbReference type="AlphaFoldDB" id="A0A5N1J5Y7"/>
<feature type="compositionally biased region" description="Polar residues" evidence="1">
    <location>
        <begin position="215"/>
        <end position="230"/>
    </location>
</feature>
<sequence>MPAENKWNDALGKRLYDFEEAPLPETWSKISGELKPRRYRWWLWLPLIPLLISLPWVLKFTVIEKHEVGLEQKNNPKSEENLAFLQPANGTENSPSENKTGSIASNQPAPVSPKELTSGSDQQTNSGNPDKNTVDEIGKNVTPNRQAEKPAYRPLVVIPGVAAIRETEDMEEENSISEKPKKKILSKGLIAHARRKDAKPTLASKSLNPEESKDNTTVPDQKENSGNSVSAGGILQPAIAFNRNAKKDQAGKALNGSPDELKTENNAGFTVQEINSENKENGAATQDSKSSLGELSGLAPVQNEAAKQDSVIKPISLAANLTQDSSENKTRKQPVKTNNKWAFITYGTPQIAYQRVLANRQDNLMVVKMNHMNAYSSERLGYELGLRSRYYLSENLQLEAGLHFGQLTQSINLTTKATLADSAVVQQQPNGSVAMQVHNRQQKQQVIFRYYLGGVYLGANYVLLPKLHFNAGLGANTLLQYKNETEGFDPEITRVAPYVTAGFKYNWQLGRDFTLQAGPVMQYYLQAFQRGNTPISAKPTTFGLSIGIQYRRQK</sequence>
<evidence type="ECO:0000256" key="1">
    <source>
        <dbReference type="SAM" id="MobiDB-lite"/>
    </source>
</evidence>
<feature type="region of interest" description="Disordered" evidence="1">
    <location>
        <begin position="87"/>
        <end position="151"/>
    </location>
</feature>
<dbReference type="Proteomes" id="UP000326570">
    <property type="component" value="Unassembled WGS sequence"/>
</dbReference>
<dbReference type="RefSeq" id="WP_150901725.1">
    <property type="nucleotide sequence ID" value="NZ_VTWT01000001.1"/>
</dbReference>
<protein>
    <submittedName>
        <fullName evidence="3">Uncharacterized protein</fullName>
    </submittedName>
</protein>
<feature type="transmembrane region" description="Helical" evidence="2">
    <location>
        <begin position="41"/>
        <end position="58"/>
    </location>
</feature>
<feature type="region of interest" description="Disordered" evidence="1">
    <location>
        <begin position="168"/>
        <end position="233"/>
    </location>
</feature>
<name>A0A5N1J5Y7_9BACT</name>
<keyword evidence="2" id="KW-1133">Transmembrane helix</keyword>
<keyword evidence="4" id="KW-1185">Reference proteome</keyword>
<keyword evidence="2" id="KW-0472">Membrane</keyword>
<feature type="compositionally biased region" description="Polar residues" evidence="1">
    <location>
        <begin position="88"/>
        <end position="131"/>
    </location>
</feature>
<evidence type="ECO:0000313" key="4">
    <source>
        <dbReference type="Proteomes" id="UP000326570"/>
    </source>
</evidence>
<keyword evidence="2" id="KW-0812">Transmembrane</keyword>
<accession>A0A5N1J5Y7</accession>
<organism evidence="3 4">
    <name type="scientific">Adhaeribacter soli</name>
    <dbReference type="NCBI Taxonomy" id="2607655"/>
    <lineage>
        <taxon>Bacteria</taxon>
        <taxon>Pseudomonadati</taxon>
        <taxon>Bacteroidota</taxon>
        <taxon>Cytophagia</taxon>
        <taxon>Cytophagales</taxon>
        <taxon>Hymenobacteraceae</taxon>
        <taxon>Adhaeribacter</taxon>
    </lineage>
</organism>
<reference evidence="3 4" key="1">
    <citation type="submission" date="2019-09" db="EMBL/GenBank/DDBJ databases">
        <title>Genome sequence of Adhaeribacter sp. M2.</title>
        <authorList>
            <person name="Srinivasan S."/>
        </authorList>
    </citation>
    <scope>NUCLEOTIDE SEQUENCE [LARGE SCALE GENOMIC DNA]</scope>
    <source>
        <strain evidence="3 4">M2</strain>
    </source>
</reference>
<evidence type="ECO:0000313" key="3">
    <source>
        <dbReference type="EMBL" id="KAA9345583.1"/>
    </source>
</evidence>
<dbReference type="EMBL" id="VTWT01000001">
    <property type="protein sequence ID" value="KAA9345583.1"/>
    <property type="molecule type" value="Genomic_DNA"/>
</dbReference>
<proteinExistence type="predicted"/>
<comment type="caution">
    <text evidence="3">The sequence shown here is derived from an EMBL/GenBank/DDBJ whole genome shotgun (WGS) entry which is preliminary data.</text>
</comment>
<gene>
    <name evidence="3" type="ORF">F0P94_00395</name>
</gene>